<dbReference type="Pfam" id="PF00078">
    <property type="entry name" value="RVT_1"/>
    <property type="match status" value="1"/>
</dbReference>
<keyword evidence="1" id="KW-0732">Signal</keyword>
<reference evidence="3" key="2">
    <citation type="submission" date="2025-09" db="UniProtKB">
        <authorList>
            <consortium name="Ensembl"/>
        </authorList>
    </citation>
    <scope>IDENTIFICATION</scope>
</reference>
<evidence type="ECO:0000256" key="1">
    <source>
        <dbReference type="SAM" id="SignalP"/>
    </source>
</evidence>
<dbReference type="SUPFAM" id="SSF56672">
    <property type="entry name" value="DNA/RNA polymerases"/>
    <property type="match status" value="1"/>
</dbReference>
<dbReference type="InterPro" id="IPR000477">
    <property type="entry name" value="RT_dom"/>
</dbReference>
<dbReference type="Gene3D" id="3.60.10.10">
    <property type="entry name" value="Endonuclease/exonuclease/phosphatase"/>
    <property type="match status" value="1"/>
</dbReference>
<dbReference type="Ensembl" id="ENSLLET00000002347.1">
    <property type="protein sequence ID" value="ENSLLEP00000002254.1"/>
    <property type="gene ID" value="ENSLLEG00000001456.1"/>
</dbReference>
<evidence type="ECO:0000259" key="2">
    <source>
        <dbReference type="PROSITE" id="PS50878"/>
    </source>
</evidence>
<dbReference type="InterPro" id="IPR036691">
    <property type="entry name" value="Endo/exonu/phosph_ase_sf"/>
</dbReference>
<sequence>MAGRVCGTAVLFSRAVSLLNPTSLLDPCGRYTFVKGQIGGQWYTFASIYLPNRGQHTALRTALRLLKDFQEGILIVGGDLNLPLDPRLDTSRGITSTPQTVLRRTRLALHSLRLLDCWRTLYPDTRDYSFYSAPHQLYTRLDYIFLPFGNMHLLDSASIGPMTWSDHSPVLITISSPLARPRERLWRLNESLLTDPLVKDGLQNALRHYFAENNTPDCSPQVIWETHKAVIRGFLIQQGARRKRERGAQQESLLTRIMALEQSHKLHSDDTVYAELLDLRSQLRSLFNHKAQKAFLTTRRAFHEHGNKCGKLLANALRSHRQALYITHLRSPQGTTVTHPRDMTRLFQDHFTSLYSLPRTQQQTTLTPTLNFLEKHLRSKLTPVMRETMEGPISAEELHDAIQSTPTGKTPGPDGFSLKYYKLCERLISPAWLASFNGLSRPQCSLPPQTLSATVTLIPKPDKDHTLCGNFRPISLLNQDVKLFAKVLALRLTRHMRYLVHPDQTGFIQGREGRDNTTLAINLIHAARKNLANPTLLLSTDAEKAFDRVHWPFLFNTLRHMGFGPHVLQWISALYAHPTARINLNGALSPPFTIQNGTRQGCPLSPLLFALSLEPLLQAIRGDPSIHGIRVGRVDYKVAAYADDLLFFIRQPLISLPSLNGLLHDYGNLSNYKINMSKSEILNISVSPALKASIRAAFPFHWCDSSLKYLGVHLTPDPSALYATNFLPLLKVLKSDMTRWAHPHITWFGRLSVIKMNVLPRILYLLQTLPILVPVTFFRTLQSLFIHYVWDGKRPRLRLTLLMAPRSQGGLALPHLRNYYNAVHLLRLVEWSAGLPEKRWIALEQELAGCPLASLPWLLGTAAHHSVPTHPTITATLQIWRRLQRTTSIAPWPSPLIPLQYLPAFSPRLLPISDDEAPQSPLPGAYITGDRSKLPREIPLAHPDSFLTCFHLHGLTSYLRTLAPLEKFTRPLTEFERLVSRRTTPAHGISRLYGTLQSLSPLVPKYVEGWESDLQQTFTEEEWRQIFTLTTSCSIATRAQETAYKLLSRWYRTPASIATYSGDPIASCWRCRAPGADILHIWWSCPELQPFWRQVHTVISKISASPPEFTPAAMLLHHTPLPISTYKNSLDIRLLNAAKAVVPRHWKSPTAPSFREWLDEVQRIRDVEDLIHQSSGRVATHLRRWFYWTE</sequence>
<name>A0A8C5LUF5_9ANUR</name>
<proteinExistence type="predicted"/>
<dbReference type="SUPFAM" id="SSF56219">
    <property type="entry name" value="DNase I-like"/>
    <property type="match status" value="1"/>
</dbReference>
<dbReference type="PANTHER" id="PTHR31635">
    <property type="entry name" value="REVERSE TRANSCRIPTASE DOMAIN-CONTAINING PROTEIN-RELATED"/>
    <property type="match status" value="1"/>
</dbReference>
<dbReference type="Pfam" id="PF03372">
    <property type="entry name" value="Exo_endo_phos"/>
    <property type="match status" value="1"/>
</dbReference>
<keyword evidence="4" id="KW-1185">Reference proteome</keyword>
<protein>
    <recommendedName>
        <fullName evidence="2">Reverse transcriptase domain-containing protein</fullName>
    </recommendedName>
</protein>
<organism evidence="3 4">
    <name type="scientific">Leptobrachium leishanense</name>
    <name type="common">Leishan spiny toad</name>
    <dbReference type="NCBI Taxonomy" id="445787"/>
    <lineage>
        <taxon>Eukaryota</taxon>
        <taxon>Metazoa</taxon>
        <taxon>Chordata</taxon>
        <taxon>Craniata</taxon>
        <taxon>Vertebrata</taxon>
        <taxon>Euteleostomi</taxon>
        <taxon>Amphibia</taxon>
        <taxon>Batrachia</taxon>
        <taxon>Anura</taxon>
        <taxon>Pelobatoidea</taxon>
        <taxon>Megophryidae</taxon>
        <taxon>Leptobrachium</taxon>
    </lineage>
</organism>
<evidence type="ECO:0000313" key="4">
    <source>
        <dbReference type="Proteomes" id="UP000694569"/>
    </source>
</evidence>
<dbReference type="PANTHER" id="PTHR31635:SF196">
    <property type="entry name" value="REVERSE TRANSCRIPTASE DOMAIN-CONTAINING PROTEIN-RELATED"/>
    <property type="match status" value="1"/>
</dbReference>
<dbReference type="OrthoDB" id="9801402at2759"/>
<feature type="domain" description="Reverse transcriptase" evidence="2">
    <location>
        <begin position="439"/>
        <end position="714"/>
    </location>
</feature>
<dbReference type="Proteomes" id="UP000694569">
    <property type="component" value="Unplaced"/>
</dbReference>
<dbReference type="PROSITE" id="PS50878">
    <property type="entry name" value="RT_POL"/>
    <property type="match status" value="1"/>
</dbReference>
<feature type="signal peptide" evidence="1">
    <location>
        <begin position="1"/>
        <end position="17"/>
    </location>
</feature>
<dbReference type="InterPro" id="IPR005135">
    <property type="entry name" value="Endo/exonuclease/phosphatase"/>
</dbReference>
<feature type="chain" id="PRO_5034050964" description="Reverse transcriptase domain-containing protein" evidence="1">
    <location>
        <begin position="18"/>
        <end position="1190"/>
    </location>
</feature>
<accession>A0A8C5LUF5</accession>
<dbReference type="CDD" id="cd01650">
    <property type="entry name" value="RT_nLTR_like"/>
    <property type="match status" value="1"/>
</dbReference>
<dbReference type="GeneTree" id="ENSGT00940000165023"/>
<dbReference type="GO" id="GO:0003824">
    <property type="term" value="F:catalytic activity"/>
    <property type="evidence" value="ECO:0007669"/>
    <property type="project" value="InterPro"/>
</dbReference>
<dbReference type="AlphaFoldDB" id="A0A8C5LUF5"/>
<evidence type="ECO:0000313" key="3">
    <source>
        <dbReference type="Ensembl" id="ENSLLEP00000002254.1"/>
    </source>
</evidence>
<reference evidence="3" key="1">
    <citation type="submission" date="2025-08" db="UniProtKB">
        <authorList>
            <consortium name="Ensembl"/>
        </authorList>
    </citation>
    <scope>IDENTIFICATION</scope>
</reference>
<dbReference type="InterPro" id="IPR043502">
    <property type="entry name" value="DNA/RNA_pol_sf"/>
</dbReference>